<gene>
    <name evidence="1" type="ORF">PsorP6_004361</name>
</gene>
<evidence type="ECO:0000313" key="2">
    <source>
        <dbReference type="Proteomes" id="UP001163321"/>
    </source>
</evidence>
<keyword evidence="2" id="KW-1185">Reference proteome</keyword>
<proteinExistence type="predicted"/>
<evidence type="ECO:0000313" key="1">
    <source>
        <dbReference type="EMBL" id="KAI9907318.1"/>
    </source>
</evidence>
<dbReference type="Proteomes" id="UP001163321">
    <property type="component" value="Chromosome 8"/>
</dbReference>
<dbReference type="EMBL" id="CM047587">
    <property type="protein sequence ID" value="KAI9907318.1"/>
    <property type="molecule type" value="Genomic_DNA"/>
</dbReference>
<name>A0ACC0VN68_9STRA</name>
<protein>
    <submittedName>
        <fullName evidence="1">Uncharacterized protein</fullName>
    </submittedName>
</protein>
<comment type="caution">
    <text evidence="1">The sequence shown here is derived from an EMBL/GenBank/DDBJ whole genome shotgun (WGS) entry which is preliminary data.</text>
</comment>
<reference evidence="1 2" key="1">
    <citation type="journal article" date="2022" name="bioRxiv">
        <title>The genome of the oomycete Peronosclerospora sorghi, a cosmopolitan pathogen of maize and sorghum, is inflated with dispersed pseudogenes.</title>
        <authorList>
            <person name="Fletcher K."/>
            <person name="Martin F."/>
            <person name="Isakeit T."/>
            <person name="Cavanaugh K."/>
            <person name="Magill C."/>
            <person name="Michelmore R."/>
        </authorList>
    </citation>
    <scope>NUCLEOTIDE SEQUENCE [LARGE SCALE GENOMIC DNA]</scope>
    <source>
        <strain evidence="1">P6</strain>
    </source>
</reference>
<sequence length="59" mass="6824">MKNFGKRAAAQPNFLFVESESDKYESVAEVESSALKRQSLPSGFTSCHLRNRRRLKRTY</sequence>
<organism evidence="1 2">
    <name type="scientific">Peronosclerospora sorghi</name>
    <dbReference type="NCBI Taxonomy" id="230839"/>
    <lineage>
        <taxon>Eukaryota</taxon>
        <taxon>Sar</taxon>
        <taxon>Stramenopiles</taxon>
        <taxon>Oomycota</taxon>
        <taxon>Peronosporomycetes</taxon>
        <taxon>Peronosporales</taxon>
        <taxon>Peronosporaceae</taxon>
        <taxon>Peronosclerospora</taxon>
    </lineage>
</organism>
<accession>A0ACC0VN68</accession>